<dbReference type="PRINTS" id="PR00378">
    <property type="entry name" value="LIIMPHPHTASE"/>
</dbReference>
<dbReference type="InterPro" id="IPR020583">
    <property type="entry name" value="Inositol_monoP_metal-BS"/>
</dbReference>
<name>A0A9D4DX83_DREPO</name>
<comment type="caution">
    <text evidence="10">The sequence shown here is derived from an EMBL/GenBank/DDBJ whole genome shotgun (WGS) entry which is preliminary data.</text>
</comment>
<reference evidence="10" key="2">
    <citation type="submission" date="2020-11" db="EMBL/GenBank/DDBJ databases">
        <authorList>
            <person name="McCartney M.A."/>
            <person name="Auch B."/>
            <person name="Kono T."/>
            <person name="Mallez S."/>
            <person name="Becker A."/>
            <person name="Gohl D.M."/>
            <person name="Silverstein K.A.T."/>
            <person name="Koren S."/>
            <person name="Bechman K.B."/>
            <person name="Herman A."/>
            <person name="Abrahante J.E."/>
            <person name="Garbe J."/>
        </authorList>
    </citation>
    <scope>NUCLEOTIDE SEQUENCE</scope>
    <source>
        <strain evidence="10">Duluth1</strain>
        <tissue evidence="10">Whole animal</tissue>
    </source>
</reference>
<dbReference type="InterPro" id="IPR033942">
    <property type="entry name" value="IMPase"/>
</dbReference>
<feature type="binding site" evidence="8">
    <location>
        <position position="219"/>
    </location>
    <ligand>
        <name>Mg(2+)</name>
        <dbReference type="ChEBI" id="CHEBI:18420"/>
        <label>1</label>
        <note>catalytic</note>
    </ligand>
</feature>
<dbReference type="Proteomes" id="UP000828390">
    <property type="component" value="Unassembled WGS sequence"/>
</dbReference>
<dbReference type="InterPro" id="IPR020550">
    <property type="entry name" value="Inositol_monophosphatase_CS"/>
</dbReference>
<dbReference type="Gene3D" id="3.40.190.80">
    <property type="match status" value="1"/>
</dbReference>
<evidence type="ECO:0000256" key="8">
    <source>
        <dbReference type="PIRSR" id="PIRSR600760-2"/>
    </source>
</evidence>
<gene>
    <name evidence="10" type="ORF">DPMN_169703</name>
</gene>
<comment type="similarity">
    <text evidence="4 9">Belongs to the inositol monophosphatase superfamily.</text>
</comment>
<dbReference type="InterPro" id="IPR000760">
    <property type="entry name" value="Inositol_monophosphatase-like"/>
</dbReference>
<evidence type="ECO:0000313" key="10">
    <source>
        <dbReference type="EMBL" id="KAH3768490.1"/>
    </source>
</evidence>
<comment type="catalytic activity">
    <reaction evidence="1 9">
        <text>a myo-inositol phosphate + H2O = myo-inositol + phosphate</text>
        <dbReference type="Rhea" id="RHEA:24056"/>
        <dbReference type="ChEBI" id="CHEBI:15377"/>
        <dbReference type="ChEBI" id="CHEBI:17268"/>
        <dbReference type="ChEBI" id="CHEBI:43474"/>
        <dbReference type="ChEBI" id="CHEBI:84139"/>
        <dbReference type="EC" id="3.1.3.25"/>
    </reaction>
</comment>
<dbReference type="FunFam" id="3.40.190.80:FF:000002">
    <property type="entry name" value="Inositol-1-monophosphatase"/>
    <property type="match status" value="1"/>
</dbReference>
<dbReference type="FunFam" id="3.30.540.10:FF:000004">
    <property type="entry name" value="Inositol-1-monophosphatase"/>
    <property type="match status" value="1"/>
</dbReference>
<dbReference type="EC" id="3.1.3.25" evidence="9"/>
<evidence type="ECO:0000256" key="5">
    <source>
        <dbReference type="ARBA" id="ARBA00022723"/>
    </source>
</evidence>
<organism evidence="10 11">
    <name type="scientific">Dreissena polymorpha</name>
    <name type="common">Zebra mussel</name>
    <name type="synonym">Mytilus polymorpha</name>
    <dbReference type="NCBI Taxonomy" id="45954"/>
    <lineage>
        <taxon>Eukaryota</taxon>
        <taxon>Metazoa</taxon>
        <taxon>Spiralia</taxon>
        <taxon>Lophotrochozoa</taxon>
        <taxon>Mollusca</taxon>
        <taxon>Bivalvia</taxon>
        <taxon>Autobranchia</taxon>
        <taxon>Heteroconchia</taxon>
        <taxon>Euheterodonta</taxon>
        <taxon>Imparidentia</taxon>
        <taxon>Neoheterodontei</taxon>
        <taxon>Myida</taxon>
        <taxon>Dreissenoidea</taxon>
        <taxon>Dreissenidae</taxon>
        <taxon>Dreissena</taxon>
    </lineage>
</organism>
<dbReference type="PANTHER" id="PTHR20854:SF4">
    <property type="entry name" value="INOSITOL-1-MONOPHOSPHATASE-RELATED"/>
    <property type="match status" value="1"/>
</dbReference>
<evidence type="ECO:0000256" key="2">
    <source>
        <dbReference type="ARBA" id="ARBA00001946"/>
    </source>
</evidence>
<dbReference type="PRINTS" id="PR00377">
    <property type="entry name" value="IMPHPHTASES"/>
</dbReference>
<comment type="pathway">
    <text evidence="3 9">Polyol metabolism; myo-inositol biosynthesis; myo-inositol from D-glucose 6-phosphate: step 2/2.</text>
</comment>
<dbReference type="PANTHER" id="PTHR20854">
    <property type="entry name" value="INOSITOL MONOPHOSPHATASE"/>
    <property type="match status" value="1"/>
</dbReference>
<evidence type="ECO:0000256" key="1">
    <source>
        <dbReference type="ARBA" id="ARBA00001033"/>
    </source>
</evidence>
<comment type="cofactor">
    <cofactor evidence="2 8 9">
        <name>Mg(2+)</name>
        <dbReference type="ChEBI" id="CHEBI:18420"/>
    </cofactor>
</comment>
<dbReference type="EMBL" id="JAIWYP010000009">
    <property type="protein sequence ID" value="KAH3768490.1"/>
    <property type="molecule type" value="Genomic_DNA"/>
</dbReference>
<dbReference type="GO" id="GO:0008934">
    <property type="term" value="F:inositol monophosphate 1-phosphatase activity"/>
    <property type="evidence" value="ECO:0007669"/>
    <property type="project" value="InterPro"/>
</dbReference>
<dbReference type="InterPro" id="IPR020552">
    <property type="entry name" value="Inositol_monoPase_Li-sen"/>
</dbReference>
<dbReference type="PROSITE" id="PS00629">
    <property type="entry name" value="IMP_1"/>
    <property type="match status" value="1"/>
</dbReference>
<dbReference type="GO" id="GO:0007165">
    <property type="term" value="P:signal transduction"/>
    <property type="evidence" value="ECO:0007669"/>
    <property type="project" value="TreeGrafter"/>
</dbReference>
<dbReference type="PROSITE" id="PS00630">
    <property type="entry name" value="IMP_2"/>
    <property type="match status" value="1"/>
</dbReference>
<dbReference type="GO" id="GO:0006020">
    <property type="term" value="P:inositol metabolic process"/>
    <property type="evidence" value="ECO:0007669"/>
    <property type="project" value="TreeGrafter"/>
</dbReference>
<dbReference type="CDD" id="cd01639">
    <property type="entry name" value="IMPase"/>
    <property type="match status" value="1"/>
</dbReference>
<evidence type="ECO:0000313" key="11">
    <source>
        <dbReference type="Proteomes" id="UP000828390"/>
    </source>
</evidence>
<feature type="binding site" evidence="8">
    <location>
        <position position="93"/>
    </location>
    <ligand>
        <name>Mg(2+)</name>
        <dbReference type="ChEBI" id="CHEBI:18420"/>
        <label>2</label>
    </ligand>
</feature>
<dbReference type="Pfam" id="PF00459">
    <property type="entry name" value="Inositol_P"/>
    <property type="match status" value="1"/>
</dbReference>
<accession>A0A9D4DX83</accession>
<proteinExistence type="inferred from homology"/>
<evidence type="ECO:0000256" key="6">
    <source>
        <dbReference type="ARBA" id="ARBA00022801"/>
    </source>
</evidence>
<keyword evidence="7 8" id="KW-0460">Magnesium</keyword>
<sequence>MAHNIEEYFGFAKEMANEAGKRVKTDFYKNKNILVKENFADLVTETDKAVEDLIFGRIKEKYPTHKCIGEETVSASGHCELTDEPTWIVDPVDGTTNFVHGVPHTCISIGLTINKQPMLGIVHAPILEETFSAMKGHGAFCNETKLSVSTINELNRSVVILEGGTSRVPEILDTKIANIKSVIGHCHGIRCYGSAAINMCYVARGSHEAYVEHGIHVWDIAAAAVIVQEAGGVVCDPSGGELDLLNRRVLAACNKTLAGQLSAITTNIDMGRD</sequence>
<dbReference type="Gene3D" id="3.30.540.10">
    <property type="entry name" value="Fructose-1,6-Bisphosphatase, subunit A, domain 1"/>
    <property type="match status" value="1"/>
</dbReference>
<evidence type="ECO:0000256" key="3">
    <source>
        <dbReference type="ARBA" id="ARBA00005152"/>
    </source>
</evidence>
<dbReference type="GO" id="GO:0046854">
    <property type="term" value="P:phosphatidylinositol phosphate biosynthetic process"/>
    <property type="evidence" value="ECO:0007669"/>
    <property type="project" value="InterPro"/>
</dbReference>
<dbReference type="GO" id="GO:0046872">
    <property type="term" value="F:metal ion binding"/>
    <property type="evidence" value="ECO:0007669"/>
    <property type="project" value="UniProtKB-KW"/>
</dbReference>
<keyword evidence="6 9" id="KW-0378">Hydrolase</keyword>
<feature type="binding site" evidence="8">
    <location>
        <position position="70"/>
    </location>
    <ligand>
        <name>Mg(2+)</name>
        <dbReference type="ChEBI" id="CHEBI:18420"/>
        <label>1</label>
        <note>catalytic</note>
    </ligand>
</feature>
<reference evidence="10" key="1">
    <citation type="journal article" date="2019" name="bioRxiv">
        <title>The Genome of the Zebra Mussel, Dreissena polymorpha: A Resource for Invasive Species Research.</title>
        <authorList>
            <person name="McCartney M.A."/>
            <person name="Auch B."/>
            <person name="Kono T."/>
            <person name="Mallez S."/>
            <person name="Zhang Y."/>
            <person name="Obille A."/>
            <person name="Becker A."/>
            <person name="Abrahante J.E."/>
            <person name="Garbe J."/>
            <person name="Badalamenti J.P."/>
            <person name="Herman A."/>
            <person name="Mangelson H."/>
            <person name="Liachko I."/>
            <person name="Sullivan S."/>
            <person name="Sone E.D."/>
            <person name="Koren S."/>
            <person name="Silverstein K.A.T."/>
            <person name="Beckman K.B."/>
            <person name="Gohl D.M."/>
        </authorList>
    </citation>
    <scope>NUCLEOTIDE SEQUENCE</scope>
    <source>
        <strain evidence="10">Duluth1</strain>
        <tissue evidence="10">Whole animal</tissue>
    </source>
</reference>
<keyword evidence="5 8" id="KW-0479">Metal-binding</keyword>
<dbReference type="OrthoDB" id="10254945at2759"/>
<dbReference type="SUPFAM" id="SSF56655">
    <property type="entry name" value="Carbohydrate phosphatase"/>
    <property type="match status" value="1"/>
</dbReference>
<evidence type="ECO:0000256" key="7">
    <source>
        <dbReference type="ARBA" id="ARBA00022842"/>
    </source>
</evidence>
<dbReference type="AlphaFoldDB" id="A0A9D4DX83"/>
<evidence type="ECO:0000256" key="4">
    <source>
        <dbReference type="ARBA" id="ARBA00009759"/>
    </source>
</evidence>
<feature type="binding site" evidence="8">
    <location>
        <position position="90"/>
    </location>
    <ligand>
        <name>Mg(2+)</name>
        <dbReference type="ChEBI" id="CHEBI:18420"/>
        <label>2</label>
    </ligand>
</feature>
<protein>
    <recommendedName>
        <fullName evidence="9">Inositol-1-monophosphatase</fullName>
        <ecNumber evidence="9">3.1.3.25</ecNumber>
    </recommendedName>
</protein>
<evidence type="ECO:0000256" key="9">
    <source>
        <dbReference type="RuleBase" id="RU364068"/>
    </source>
</evidence>
<keyword evidence="11" id="KW-1185">Reference proteome</keyword>